<sequence length="142" mass="16112">MDDAHATEVIKGKLVTVIGYQKSALDIATDCANMNGPRHPCTMIIRTKRWTIPDFYAWGVPVAFFYFNRLSELLVHKPGEGLLLSLLATFLSPLFVESYYMWAVPMRKHGMVPQHCFFQAFKLMAYCDNARQILQQGGAGKH</sequence>
<proteinExistence type="predicted"/>
<dbReference type="InterPro" id="IPR036188">
    <property type="entry name" value="FAD/NAD-bd_sf"/>
</dbReference>
<name>M8C3A1_AEGTA</name>
<organism evidence="1">
    <name type="scientific">Aegilops tauschii</name>
    <name type="common">Tausch's goatgrass</name>
    <name type="synonym">Aegilops squarrosa</name>
    <dbReference type="NCBI Taxonomy" id="37682"/>
    <lineage>
        <taxon>Eukaryota</taxon>
        <taxon>Viridiplantae</taxon>
        <taxon>Streptophyta</taxon>
        <taxon>Embryophyta</taxon>
        <taxon>Tracheophyta</taxon>
        <taxon>Spermatophyta</taxon>
        <taxon>Magnoliopsida</taxon>
        <taxon>Liliopsida</taxon>
        <taxon>Poales</taxon>
        <taxon>Poaceae</taxon>
        <taxon>BOP clade</taxon>
        <taxon>Pooideae</taxon>
        <taxon>Triticodae</taxon>
        <taxon>Triticeae</taxon>
        <taxon>Triticinae</taxon>
        <taxon>Aegilops</taxon>
    </lineage>
</organism>
<dbReference type="AlphaFoldDB" id="M8C3A1"/>
<dbReference type="Gene3D" id="3.50.50.60">
    <property type="entry name" value="FAD/NAD(P)-binding domain"/>
    <property type="match status" value="1"/>
</dbReference>
<reference evidence="1" key="1">
    <citation type="submission" date="2015-06" db="UniProtKB">
        <authorList>
            <consortium name="EnsemblPlants"/>
        </authorList>
    </citation>
    <scope>IDENTIFICATION</scope>
</reference>
<evidence type="ECO:0008006" key="2">
    <source>
        <dbReference type="Google" id="ProtNLM"/>
    </source>
</evidence>
<evidence type="ECO:0000313" key="1">
    <source>
        <dbReference type="EnsemblPlants" id="EMT21557"/>
    </source>
</evidence>
<protein>
    <recommendedName>
        <fullName evidence="2">Flavin-containing monooxygenase</fullName>
    </recommendedName>
</protein>
<dbReference type="ExpressionAtlas" id="M8C3A1">
    <property type="expression patterns" value="baseline"/>
</dbReference>
<accession>M8C3A1</accession>
<dbReference type="EnsemblPlants" id="EMT21557">
    <property type="protein sequence ID" value="EMT21557"/>
    <property type="gene ID" value="F775_15043"/>
</dbReference>